<feature type="transmembrane region" description="Helical" evidence="7">
    <location>
        <begin position="248"/>
        <end position="269"/>
    </location>
</feature>
<keyword evidence="1 7" id="KW-1003">Cell membrane</keyword>
<reference evidence="9 10" key="1">
    <citation type="submission" date="2021-03" db="EMBL/GenBank/DDBJ databases">
        <title>Sequencing the genomes of 1000 actinobacteria strains.</title>
        <authorList>
            <person name="Klenk H.-P."/>
        </authorList>
    </citation>
    <scope>NUCLEOTIDE SEQUENCE [LARGE SCALE GENOMIC DNA]</scope>
    <source>
        <strain evidence="9 10">DSM 45510</strain>
    </source>
</reference>
<comment type="catalytic activity">
    <reaction evidence="7">
        <text>a peptidoglycan chain = a peptidoglycan chain with N-acetyl-1,6-anhydromuramyl-[peptide] at the reducing end + a peptidoglycan chain with N-acetylglucosamine at the non-reducing end.</text>
        <dbReference type="EC" id="4.2.2.29"/>
    </reaction>
</comment>
<dbReference type="Pfam" id="PF02618">
    <property type="entry name" value="YceG"/>
    <property type="match status" value="1"/>
</dbReference>
<dbReference type="EMBL" id="JAGGMS010000001">
    <property type="protein sequence ID" value="MBP2185237.1"/>
    <property type="molecule type" value="Genomic_DNA"/>
</dbReference>
<evidence type="ECO:0000256" key="1">
    <source>
        <dbReference type="ARBA" id="ARBA00022475"/>
    </source>
</evidence>
<feature type="region of interest" description="Disordered" evidence="8">
    <location>
        <begin position="1"/>
        <end position="243"/>
    </location>
</feature>
<protein>
    <recommendedName>
        <fullName evidence="7">Endolytic murein transglycosylase</fullName>
        <ecNumber evidence="7">4.2.2.29</ecNumber>
    </recommendedName>
    <alternativeName>
        <fullName evidence="7">Peptidoglycan lytic transglycosylase</fullName>
    </alternativeName>
    <alternativeName>
        <fullName evidence="7">Peptidoglycan polymerization terminase</fullName>
    </alternativeName>
</protein>
<feature type="site" description="Important for catalytic activity" evidence="7">
    <location>
        <position position="498"/>
    </location>
</feature>
<evidence type="ECO:0000256" key="7">
    <source>
        <dbReference type="HAMAP-Rule" id="MF_02065"/>
    </source>
</evidence>
<gene>
    <name evidence="7" type="primary">mltG</name>
    <name evidence="9" type="ORF">JOM49_006763</name>
</gene>
<comment type="caution">
    <text evidence="9">The sequence shown here is derived from an EMBL/GenBank/DDBJ whole genome shotgun (WGS) entry which is preliminary data.</text>
</comment>
<evidence type="ECO:0000256" key="2">
    <source>
        <dbReference type="ARBA" id="ARBA00022692"/>
    </source>
</evidence>
<feature type="compositionally biased region" description="Basic and acidic residues" evidence="8">
    <location>
        <begin position="37"/>
        <end position="49"/>
    </location>
</feature>
<dbReference type="EC" id="4.2.2.29" evidence="7"/>
<keyword evidence="4 7" id="KW-0472">Membrane</keyword>
<feature type="compositionally biased region" description="Basic and acidic residues" evidence="8">
    <location>
        <begin position="221"/>
        <end position="239"/>
    </location>
</feature>
<dbReference type="Gene3D" id="3.30.1490.480">
    <property type="entry name" value="Endolytic murein transglycosylase"/>
    <property type="match status" value="1"/>
</dbReference>
<dbReference type="PANTHER" id="PTHR30518">
    <property type="entry name" value="ENDOLYTIC MUREIN TRANSGLYCOSYLASE"/>
    <property type="match status" value="1"/>
</dbReference>
<keyword evidence="6 7" id="KW-0961">Cell wall biogenesis/degradation</keyword>
<dbReference type="RefSeq" id="WP_308158960.1">
    <property type="nucleotide sequence ID" value="NZ_JAGGMS010000001.1"/>
</dbReference>
<organism evidence="9 10">
    <name type="scientific">Amycolatopsis magusensis</name>
    <dbReference type="NCBI Taxonomy" id="882444"/>
    <lineage>
        <taxon>Bacteria</taxon>
        <taxon>Bacillati</taxon>
        <taxon>Actinomycetota</taxon>
        <taxon>Actinomycetes</taxon>
        <taxon>Pseudonocardiales</taxon>
        <taxon>Pseudonocardiaceae</taxon>
        <taxon>Amycolatopsis</taxon>
    </lineage>
</organism>
<dbReference type="HAMAP" id="MF_02065">
    <property type="entry name" value="MltG"/>
    <property type="match status" value="1"/>
</dbReference>
<proteinExistence type="inferred from homology"/>
<dbReference type="PANTHER" id="PTHR30518:SF2">
    <property type="entry name" value="ENDOLYTIC MUREIN TRANSGLYCOSYLASE"/>
    <property type="match status" value="1"/>
</dbReference>
<comment type="subcellular location">
    <subcellularLocation>
        <location evidence="7">Cell membrane</location>
        <topology evidence="7">Single-pass membrane protein</topology>
    </subcellularLocation>
</comment>
<keyword evidence="3 7" id="KW-1133">Transmembrane helix</keyword>
<comment type="function">
    <text evidence="7">Functions as a peptidoglycan terminase that cleaves nascent peptidoglycan strands endolytically to terminate their elongation.</text>
</comment>
<evidence type="ECO:0000313" key="9">
    <source>
        <dbReference type="EMBL" id="MBP2185237.1"/>
    </source>
</evidence>
<keyword evidence="10" id="KW-1185">Reference proteome</keyword>
<evidence type="ECO:0000313" key="10">
    <source>
        <dbReference type="Proteomes" id="UP000741013"/>
    </source>
</evidence>
<feature type="compositionally biased region" description="Acidic residues" evidence="8">
    <location>
        <begin position="195"/>
        <end position="220"/>
    </location>
</feature>
<keyword evidence="2 7" id="KW-0812">Transmembrane</keyword>
<evidence type="ECO:0000256" key="6">
    <source>
        <dbReference type="ARBA" id="ARBA00023316"/>
    </source>
</evidence>
<dbReference type="Proteomes" id="UP000741013">
    <property type="component" value="Unassembled WGS sequence"/>
</dbReference>
<evidence type="ECO:0000256" key="5">
    <source>
        <dbReference type="ARBA" id="ARBA00023239"/>
    </source>
</evidence>
<comment type="similarity">
    <text evidence="7">Belongs to the transglycosylase MltG family.</text>
</comment>
<evidence type="ECO:0000256" key="4">
    <source>
        <dbReference type="ARBA" id="ARBA00023136"/>
    </source>
</evidence>
<evidence type="ECO:0000256" key="3">
    <source>
        <dbReference type="ARBA" id="ARBA00022989"/>
    </source>
</evidence>
<dbReference type="InterPro" id="IPR003770">
    <property type="entry name" value="MLTG-like"/>
</dbReference>
<evidence type="ECO:0000256" key="8">
    <source>
        <dbReference type="SAM" id="MobiDB-lite"/>
    </source>
</evidence>
<accession>A0ABS4Q0N6</accession>
<sequence>MRSESPGVPEGGGRRRRREAETPPEAVPPAAGRRRLREPDELVRREGEVRMPPPREGSGGRRRLRDEEPPSRPEPAPPRRRHRYVESEEDSLATPQMGVPTPAEPPRRPTARPPVQPARRARAEAPAPPPRRRPTPPPASPQPPPDDRPTEVIDAGQVARYGYEPDPEPVPEFDDRAPRDPENPRASRDPRDREDEIEGFADDEFYDDEYYEEDEYGDYDDEHRAEPERIGEEPPDEPRPRRKRGKRAFGWIAALLVIVVVGGAAWFGAQELLGFGYDDFEGTGESDVLVEVVEGDSTNAIATKLTQAGVVASQKAFVEAAEDEAKVRSVQPGYYQMKTKMSGTSAVGKLVDPTARKGVLQIRGGTQLDDIVQPDGKTTDGVFALLSKASCATVNGASTCVPVEELRKVAETADLAALGVPEWAVEGAGEVEPKRRIEGLILPGVYDVKPGWDATQLLTEVMKVSATRLQAAGLPKAADGTGKTPYELLVTASIVEREGVQQDFTKIARVIYNRLDDDMRLEMDSTINYVLDRPIVTTTPEDRAKAGAYNTYQIKGLTPGPISSPSIDAIEAAAKPAEGAILFFVKCEKNGLSCFAENYDEHKVNINLAKERGAY</sequence>
<dbReference type="NCBIfam" id="TIGR00247">
    <property type="entry name" value="endolytic transglycosylase MltG"/>
    <property type="match status" value="1"/>
</dbReference>
<keyword evidence="5 7" id="KW-0456">Lyase</keyword>
<name>A0ABS4Q0N6_9PSEU</name>
<feature type="compositionally biased region" description="Basic and acidic residues" evidence="8">
    <location>
        <begin position="173"/>
        <end position="194"/>
    </location>
</feature>
<feature type="compositionally biased region" description="Pro residues" evidence="8">
    <location>
        <begin position="135"/>
        <end position="144"/>
    </location>
</feature>